<sequence>MLTNKWIQFGLSAAVAVLTGGASLDWSTILTPTHAAGIAAGIATVKALLNLLAPGPRVPVQPTGGTLITHREI</sequence>
<evidence type="ECO:0000313" key="2">
    <source>
        <dbReference type="Proteomes" id="UP001165667"/>
    </source>
</evidence>
<name>A0AA41Z122_9HYPH</name>
<accession>A0AA41Z122</accession>
<dbReference type="EMBL" id="JAMOIM010000020">
    <property type="protein sequence ID" value="MCW6511002.1"/>
    <property type="molecule type" value="Genomic_DNA"/>
</dbReference>
<comment type="caution">
    <text evidence="1">The sequence shown here is derived from an EMBL/GenBank/DDBJ whole genome shotgun (WGS) entry which is preliminary data.</text>
</comment>
<evidence type="ECO:0008006" key="3">
    <source>
        <dbReference type="Google" id="ProtNLM"/>
    </source>
</evidence>
<gene>
    <name evidence="1" type="ORF">M8523_23635</name>
</gene>
<dbReference type="RefSeq" id="WP_282587381.1">
    <property type="nucleotide sequence ID" value="NZ_JAMOIM010000020.1"/>
</dbReference>
<reference evidence="1" key="1">
    <citation type="submission" date="2022-05" db="EMBL/GenBank/DDBJ databases">
        <authorList>
            <person name="Pankratov T."/>
        </authorList>
    </citation>
    <scope>NUCLEOTIDE SEQUENCE</scope>
    <source>
        <strain evidence="1">BP6-180914</strain>
    </source>
</reference>
<evidence type="ECO:0000313" key="1">
    <source>
        <dbReference type="EMBL" id="MCW6511002.1"/>
    </source>
</evidence>
<protein>
    <recommendedName>
        <fullName evidence="3">Holin</fullName>
    </recommendedName>
</protein>
<proteinExistence type="predicted"/>
<dbReference type="Proteomes" id="UP001165667">
    <property type="component" value="Unassembled WGS sequence"/>
</dbReference>
<keyword evidence="2" id="KW-1185">Reference proteome</keyword>
<organism evidence="1 2">
    <name type="scientific">Lichenifustis flavocetrariae</name>
    <dbReference type="NCBI Taxonomy" id="2949735"/>
    <lineage>
        <taxon>Bacteria</taxon>
        <taxon>Pseudomonadati</taxon>
        <taxon>Pseudomonadota</taxon>
        <taxon>Alphaproteobacteria</taxon>
        <taxon>Hyphomicrobiales</taxon>
        <taxon>Lichenihabitantaceae</taxon>
        <taxon>Lichenifustis</taxon>
    </lineage>
</organism>
<dbReference type="AlphaFoldDB" id="A0AA41Z122"/>